<dbReference type="PROSITE" id="PS00666">
    <property type="entry name" value="DHDPS_2"/>
    <property type="match status" value="1"/>
</dbReference>
<dbReference type="InterPro" id="IPR013785">
    <property type="entry name" value="Aldolase_TIM"/>
</dbReference>
<evidence type="ECO:0000256" key="1">
    <source>
        <dbReference type="ARBA" id="ARBA00023239"/>
    </source>
</evidence>
<feature type="non-terminal residue" evidence="3">
    <location>
        <position position="1"/>
    </location>
</feature>
<keyword evidence="1" id="KW-0456">Lyase</keyword>
<dbReference type="EMBL" id="BARS01040121">
    <property type="protein sequence ID" value="GAG32251.1"/>
    <property type="molecule type" value="Genomic_DNA"/>
</dbReference>
<dbReference type="InterPro" id="IPR002220">
    <property type="entry name" value="DapA-like"/>
</dbReference>
<protein>
    <recommendedName>
        <fullName evidence="4">Dihydrodipicolinate synthase family protein</fullName>
    </recommendedName>
</protein>
<dbReference type="SUPFAM" id="SSF51569">
    <property type="entry name" value="Aldolase"/>
    <property type="match status" value="1"/>
</dbReference>
<evidence type="ECO:0008006" key="4">
    <source>
        <dbReference type="Google" id="ProtNLM"/>
    </source>
</evidence>
<evidence type="ECO:0000313" key="3">
    <source>
        <dbReference type="EMBL" id="GAG32251.1"/>
    </source>
</evidence>
<evidence type="ECO:0000256" key="2">
    <source>
        <dbReference type="ARBA" id="ARBA00023270"/>
    </source>
</evidence>
<dbReference type="AlphaFoldDB" id="X0Y5V5"/>
<accession>X0Y5V5</accession>
<name>X0Y5V5_9ZZZZ</name>
<reference evidence="3" key="1">
    <citation type="journal article" date="2014" name="Front. Microbiol.">
        <title>High frequency of phylogenetically diverse reductive dehalogenase-homologous genes in deep subseafloor sedimentary metagenomes.</title>
        <authorList>
            <person name="Kawai M."/>
            <person name="Futagami T."/>
            <person name="Toyoda A."/>
            <person name="Takaki Y."/>
            <person name="Nishi S."/>
            <person name="Hori S."/>
            <person name="Arai W."/>
            <person name="Tsubouchi T."/>
            <person name="Morono Y."/>
            <person name="Uchiyama I."/>
            <person name="Ito T."/>
            <person name="Fujiyama A."/>
            <person name="Inagaki F."/>
            <person name="Takami H."/>
        </authorList>
    </citation>
    <scope>NUCLEOTIDE SEQUENCE</scope>
    <source>
        <strain evidence="3">Expedition CK06-06</strain>
    </source>
</reference>
<comment type="caution">
    <text evidence="3">The sequence shown here is derived from an EMBL/GenBank/DDBJ whole genome shotgun (WGS) entry which is preliminary data.</text>
</comment>
<organism evidence="3">
    <name type="scientific">marine sediment metagenome</name>
    <dbReference type="NCBI Taxonomy" id="412755"/>
    <lineage>
        <taxon>unclassified sequences</taxon>
        <taxon>metagenomes</taxon>
        <taxon>ecological metagenomes</taxon>
    </lineage>
</organism>
<dbReference type="PRINTS" id="PR00146">
    <property type="entry name" value="DHPICSNTHASE"/>
</dbReference>
<proteinExistence type="predicted"/>
<sequence length="254" mass="27603">AMEQNKKKLSGVFAPVVTPFSSDELALDDLRFNLRKLNETDLAGYLALGSNGEFKGLSDKEQIRVLEVFAEEKGNKVVLVGTGCESTRQTIEKSKLAFKMGFDYVSIITPNYFAKHIDGATLQRYYTQIADSIDVPVLLYNVPGFAGGVTIPPQTVLDLSRHPNIVGMKDSSPTGPAKFLSCLDPAEDFHVLAGSANFFYPSLHLGAAGGVLALANSLPDPCCNLYRLFTQGKYNKAKELSFRLARLNQAVSGS</sequence>
<dbReference type="CDD" id="cd00408">
    <property type="entry name" value="DHDPS-like"/>
    <property type="match status" value="1"/>
</dbReference>
<dbReference type="PANTHER" id="PTHR12128:SF66">
    <property type="entry name" value="4-HYDROXY-2-OXOGLUTARATE ALDOLASE, MITOCHONDRIAL"/>
    <property type="match status" value="1"/>
</dbReference>
<dbReference type="GO" id="GO:0044281">
    <property type="term" value="P:small molecule metabolic process"/>
    <property type="evidence" value="ECO:0007669"/>
    <property type="project" value="UniProtKB-ARBA"/>
</dbReference>
<feature type="non-terminal residue" evidence="3">
    <location>
        <position position="254"/>
    </location>
</feature>
<dbReference type="Gene3D" id="3.20.20.70">
    <property type="entry name" value="Aldolase class I"/>
    <property type="match status" value="1"/>
</dbReference>
<dbReference type="Pfam" id="PF00701">
    <property type="entry name" value="DHDPS"/>
    <property type="match status" value="1"/>
</dbReference>
<dbReference type="SMART" id="SM01130">
    <property type="entry name" value="DHDPS"/>
    <property type="match status" value="1"/>
</dbReference>
<keyword evidence="2" id="KW-0704">Schiff base</keyword>
<dbReference type="PANTHER" id="PTHR12128">
    <property type="entry name" value="DIHYDRODIPICOLINATE SYNTHASE"/>
    <property type="match status" value="1"/>
</dbReference>
<dbReference type="PIRSF" id="PIRSF001365">
    <property type="entry name" value="DHDPS"/>
    <property type="match status" value="1"/>
</dbReference>
<gene>
    <name evidence="3" type="ORF">S01H1_61206</name>
</gene>
<dbReference type="GO" id="GO:0008840">
    <property type="term" value="F:4-hydroxy-tetrahydrodipicolinate synthase activity"/>
    <property type="evidence" value="ECO:0007669"/>
    <property type="project" value="TreeGrafter"/>
</dbReference>
<dbReference type="InterPro" id="IPR020625">
    <property type="entry name" value="Schiff_base-form_aldolases_AS"/>
</dbReference>